<dbReference type="SMART" id="SM00220">
    <property type="entry name" value="S_TKc"/>
    <property type="match status" value="1"/>
</dbReference>
<sequence>MAKYIPIGDPINESERDGIRQLRDQLPDHYIVIGNFELQLPRRKNTLEYDAVVVGEWGLYAVEIRGWDGTIRGDIRRWELEWGRVENPFIRIERKAKALRDLLVRSVSDFPDELFCEAVVFLTGDDVDVQVKDERNRRLLLPGQLYDFFVDRKRMIQRGPGPLLDATMRKRIVDAISPLASPRSPLPVIQNFEVETELAADTAPYREFIGRHKLLQARGKVRIKAYSIDPLLPRAEREAEYNRAARDMEALTQLEDNAYVARPYEMLQDKEDELTFYLVSEWVGPTTLRSYIEQTDYDALDASKREEFGRFAKHLLKAISFMHSRDIIHRNLHPGVIYLTNSEEGVPLKIADFDYARVANLKSIAGQISDLGTEGYAAPELWMEDGYDFRVDIFSAGVILYELFTGRYFYADLPEMLRHDEVWQEKRELLDDPILRSLLDKMVSSDPDARSVGLQEALEHFDAQG</sequence>
<dbReference type="OrthoDB" id="9779541at2"/>
<dbReference type="InterPro" id="IPR050339">
    <property type="entry name" value="CC_SR_Kinase"/>
</dbReference>
<feature type="domain" description="NERD" evidence="6">
    <location>
        <begin position="10"/>
        <end position="122"/>
    </location>
</feature>
<dbReference type="EMBL" id="CP041186">
    <property type="protein sequence ID" value="QDG53142.1"/>
    <property type="molecule type" value="Genomic_DNA"/>
</dbReference>
<dbReference type="GO" id="GO:0004672">
    <property type="term" value="F:protein kinase activity"/>
    <property type="evidence" value="ECO:0007669"/>
    <property type="project" value="InterPro"/>
</dbReference>
<reference evidence="7 8" key="1">
    <citation type="submission" date="2019-06" db="EMBL/GenBank/DDBJ databases">
        <title>Persicimonas caeni gen. nov., sp. nov., a predatory bacterium isolated from solar saltern.</title>
        <authorList>
            <person name="Wang S."/>
        </authorList>
    </citation>
    <scope>NUCLEOTIDE SEQUENCE [LARGE SCALE GENOMIC DNA]</scope>
    <source>
        <strain evidence="7 8">YN101</strain>
    </source>
</reference>
<dbReference type="Pfam" id="PF00069">
    <property type="entry name" value="Pkinase"/>
    <property type="match status" value="1"/>
</dbReference>
<evidence type="ECO:0000256" key="4">
    <source>
        <dbReference type="ARBA" id="ARBA00022840"/>
    </source>
</evidence>
<feature type="domain" description="Protein kinase" evidence="5">
    <location>
        <begin position="203"/>
        <end position="463"/>
    </location>
</feature>
<gene>
    <name evidence="7" type="ORF">FIV42_21065</name>
</gene>
<dbReference type="InterPro" id="IPR000719">
    <property type="entry name" value="Prot_kinase_dom"/>
</dbReference>
<dbReference type="GO" id="GO:0005737">
    <property type="term" value="C:cytoplasm"/>
    <property type="evidence" value="ECO:0007669"/>
    <property type="project" value="TreeGrafter"/>
</dbReference>
<organism evidence="7 8">
    <name type="scientific">Persicimonas caeni</name>
    <dbReference type="NCBI Taxonomy" id="2292766"/>
    <lineage>
        <taxon>Bacteria</taxon>
        <taxon>Deltaproteobacteria</taxon>
        <taxon>Bradymonadales</taxon>
        <taxon>Bradymonadaceae</taxon>
        <taxon>Persicimonas</taxon>
    </lineage>
</organism>
<accession>A0A5B8Y9J3</accession>
<evidence type="ECO:0008006" key="9">
    <source>
        <dbReference type="Google" id="ProtNLM"/>
    </source>
</evidence>
<evidence type="ECO:0000256" key="3">
    <source>
        <dbReference type="ARBA" id="ARBA00022777"/>
    </source>
</evidence>
<dbReference type="GO" id="GO:0005524">
    <property type="term" value="F:ATP binding"/>
    <property type="evidence" value="ECO:0007669"/>
    <property type="project" value="UniProtKB-KW"/>
</dbReference>
<dbReference type="SUPFAM" id="SSF56112">
    <property type="entry name" value="Protein kinase-like (PK-like)"/>
    <property type="match status" value="1"/>
</dbReference>
<name>A0A4Y6PXU3_PERCE</name>
<dbReference type="InterPro" id="IPR011009">
    <property type="entry name" value="Kinase-like_dom_sf"/>
</dbReference>
<evidence type="ECO:0000256" key="2">
    <source>
        <dbReference type="ARBA" id="ARBA00022741"/>
    </source>
</evidence>
<dbReference type="Gene3D" id="1.10.510.10">
    <property type="entry name" value="Transferase(Phosphotransferase) domain 1"/>
    <property type="match status" value="1"/>
</dbReference>
<evidence type="ECO:0000259" key="5">
    <source>
        <dbReference type="PROSITE" id="PS50011"/>
    </source>
</evidence>
<keyword evidence="4" id="KW-0067">ATP-binding</keyword>
<keyword evidence="8" id="KW-1185">Reference proteome</keyword>
<evidence type="ECO:0000256" key="1">
    <source>
        <dbReference type="ARBA" id="ARBA00022679"/>
    </source>
</evidence>
<keyword evidence="1" id="KW-0808">Transferase</keyword>
<dbReference type="PANTHER" id="PTHR11042">
    <property type="entry name" value="EUKARYOTIC TRANSLATION INITIATION FACTOR 2-ALPHA KINASE EIF2-ALPHA KINASE -RELATED"/>
    <property type="match status" value="1"/>
</dbReference>
<dbReference type="RefSeq" id="WP_141199603.1">
    <property type="nucleotide sequence ID" value="NZ_CP041186.1"/>
</dbReference>
<dbReference type="AlphaFoldDB" id="A0A4Y6PXU3"/>
<dbReference type="InterPro" id="IPR011528">
    <property type="entry name" value="NERD"/>
</dbReference>
<evidence type="ECO:0000313" key="7">
    <source>
        <dbReference type="EMBL" id="QDG53142.1"/>
    </source>
</evidence>
<dbReference type="Proteomes" id="UP000315995">
    <property type="component" value="Chromosome"/>
</dbReference>
<dbReference type="Pfam" id="PF08378">
    <property type="entry name" value="NERD"/>
    <property type="match status" value="1"/>
</dbReference>
<dbReference type="PROSITE" id="PS50011">
    <property type="entry name" value="PROTEIN_KINASE_DOM"/>
    <property type="match status" value="1"/>
</dbReference>
<keyword evidence="3" id="KW-0418">Kinase</keyword>
<keyword evidence="2" id="KW-0547">Nucleotide-binding</keyword>
<protein>
    <recommendedName>
        <fullName evidence="9">Serine/threonine protein kinase</fullName>
    </recommendedName>
</protein>
<evidence type="ECO:0000259" key="6">
    <source>
        <dbReference type="PROSITE" id="PS50965"/>
    </source>
</evidence>
<dbReference type="PROSITE" id="PS50965">
    <property type="entry name" value="NERD"/>
    <property type="match status" value="1"/>
</dbReference>
<accession>A0A4Y6PXU3</accession>
<evidence type="ECO:0000313" key="8">
    <source>
        <dbReference type="Proteomes" id="UP000315995"/>
    </source>
</evidence>
<proteinExistence type="predicted"/>